<protein>
    <recommendedName>
        <fullName evidence="1">AbiEi antitoxin N-terminal domain-containing protein</fullName>
    </recommendedName>
</protein>
<evidence type="ECO:0000259" key="1">
    <source>
        <dbReference type="Pfam" id="PF13338"/>
    </source>
</evidence>
<comment type="caution">
    <text evidence="2">The sequence shown here is derived from an EMBL/GenBank/DDBJ whole genome shotgun (WGS) entry which is preliminary data.</text>
</comment>
<accession>X1E1S5</accession>
<dbReference type="InterPro" id="IPR025159">
    <property type="entry name" value="AbiEi_N"/>
</dbReference>
<dbReference type="Pfam" id="PF13338">
    <property type="entry name" value="AbiEi_4"/>
    <property type="match status" value="1"/>
</dbReference>
<organism evidence="2">
    <name type="scientific">marine sediment metagenome</name>
    <dbReference type="NCBI Taxonomy" id="412755"/>
    <lineage>
        <taxon>unclassified sequences</taxon>
        <taxon>metagenomes</taxon>
        <taxon>ecological metagenomes</taxon>
    </lineage>
</organism>
<proteinExistence type="predicted"/>
<sequence length="275" mass="32144">MTQNIKNLSKKEFQLLSFLSSKGKNIFTFKEAVEFLKLKEPYSRKFIHNLARKGWLKQIEKGKYLIVPLEAGLEGYWSEEAFIVASNLIYPYVISYWTALSYYGYTEQITRTIFVATTKRKFKSKIEIFGVPYKFITLKKHKFFGINKVWIGGKKVNITDREKTIIDCFDHPEYCGGIVEVAKGLSNAFEEGIDLEKITDYAMQMRNKTIFKRLGYLVEVLNLPVQEKYIDKWKKNVSKGYSLLFPAAGRKGKHNSKWNLKINIAENELTSFRRY</sequence>
<reference evidence="2" key="1">
    <citation type="journal article" date="2014" name="Front. Microbiol.">
        <title>High frequency of phylogenetically diverse reductive dehalogenase-homologous genes in deep subseafloor sedimentary metagenomes.</title>
        <authorList>
            <person name="Kawai M."/>
            <person name="Futagami T."/>
            <person name="Toyoda A."/>
            <person name="Takaki Y."/>
            <person name="Nishi S."/>
            <person name="Hori S."/>
            <person name="Arai W."/>
            <person name="Tsubouchi T."/>
            <person name="Morono Y."/>
            <person name="Uchiyama I."/>
            <person name="Ito T."/>
            <person name="Fujiyama A."/>
            <person name="Inagaki F."/>
            <person name="Takami H."/>
        </authorList>
    </citation>
    <scope>NUCLEOTIDE SEQUENCE</scope>
    <source>
        <strain evidence="2">Expedition CK06-06</strain>
    </source>
</reference>
<name>X1E1S5_9ZZZZ</name>
<gene>
    <name evidence="2" type="ORF">S03H2_00383</name>
</gene>
<feature type="domain" description="AbiEi antitoxin N-terminal" evidence="1">
    <location>
        <begin position="15"/>
        <end position="66"/>
    </location>
</feature>
<evidence type="ECO:0000313" key="2">
    <source>
        <dbReference type="EMBL" id="GAH26457.1"/>
    </source>
</evidence>
<dbReference type="EMBL" id="BARU01000064">
    <property type="protein sequence ID" value="GAH26457.1"/>
    <property type="molecule type" value="Genomic_DNA"/>
</dbReference>
<dbReference type="AlphaFoldDB" id="X1E1S5"/>